<dbReference type="InterPro" id="IPR050925">
    <property type="entry name" value="Rhomboid_protease_S54"/>
</dbReference>
<evidence type="ECO:0000256" key="3">
    <source>
        <dbReference type="ARBA" id="ARBA00022692"/>
    </source>
</evidence>
<accession>A0A6J5YX19</accession>
<proteinExistence type="inferred from homology"/>
<dbReference type="SUPFAM" id="SSF144091">
    <property type="entry name" value="Rhomboid-like"/>
    <property type="match status" value="1"/>
</dbReference>
<feature type="transmembrane region" description="Helical" evidence="7">
    <location>
        <begin position="40"/>
        <end position="61"/>
    </location>
</feature>
<feature type="transmembrane region" description="Helical" evidence="7">
    <location>
        <begin position="225"/>
        <end position="241"/>
    </location>
</feature>
<organism evidence="9">
    <name type="scientific">freshwater metagenome</name>
    <dbReference type="NCBI Taxonomy" id="449393"/>
    <lineage>
        <taxon>unclassified sequences</taxon>
        <taxon>metagenomes</taxon>
        <taxon>ecological metagenomes</taxon>
    </lineage>
</organism>
<dbReference type="InterPro" id="IPR035952">
    <property type="entry name" value="Rhomboid-like_sf"/>
</dbReference>
<feature type="transmembrane region" description="Helical" evidence="7">
    <location>
        <begin position="117"/>
        <end position="135"/>
    </location>
</feature>
<reference evidence="9" key="1">
    <citation type="submission" date="2020-05" db="EMBL/GenBank/DDBJ databases">
        <authorList>
            <person name="Chiriac C."/>
            <person name="Salcher M."/>
            <person name="Ghai R."/>
            <person name="Kavagutti S V."/>
        </authorList>
    </citation>
    <scope>NUCLEOTIDE SEQUENCE</scope>
</reference>
<gene>
    <name evidence="9" type="ORF">UFOPK3770_00281</name>
</gene>
<dbReference type="InterPro" id="IPR022764">
    <property type="entry name" value="Peptidase_S54_rhomboid_dom"/>
</dbReference>
<comment type="similarity">
    <text evidence="2">Belongs to the peptidase S54 family.</text>
</comment>
<dbReference type="GO" id="GO:0016020">
    <property type="term" value="C:membrane"/>
    <property type="evidence" value="ECO:0007669"/>
    <property type="project" value="UniProtKB-SubCell"/>
</dbReference>
<dbReference type="Pfam" id="PF01694">
    <property type="entry name" value="Rhomboid"/>
    <property type="match status" value="1"/>
</dbReference>
<evidence type="ECO:0000256" key="2">
    <source>
        <dbReference type="ARBA" id="ARBA00009045"/>
    </source>
</evidence>
<comment type="subcellular location">
    <subcellularLocation>
        <location evidence="1">Membrane</location>
        <topology evidence="1">Multi-pass membrane protein</topology>
    </subcellularLocation>
</comment>
<evidence type="ECO:0000256" key="1">
    <source>
        <dbReference type="ARBA" id="ARBA00004141"/>
    </source>
</evidence>
<feature type="transmembrane region" description="Helical" evidence="7">
    <location>
        <begin position="193"/>
        <end position="213"/>
    </location>
</feature>
<name>A0A6J5YX19_9ZZZZ</name>
<evidence type="ECO:0000256" key="5">
    <source>
        <dbReference type="ARBA" id="ARBA00022989"/>
    </source>
</evidence>
<feature type="transmembrane region" description="Helical" evidence="7">
    <location>
        <begin position="170"/>
        <end position="187"/>
    </location>
</feature>
<feature type="transmembrane region" description="Helical" evidence="7">
    <location>
        <begin position="141"/>
        <end position="158"/>
    </location>
</feature>
<dbReference type="EMBL" id="CAESAJ010000016">
    <property type="protein sequence ID" value="CAB4332223.1"/>
    <property type="molecule type" value="Genomic_DNA"/>
</dbReference>
<feature type="domain" description="Peptidase S54 rhomboid" evidence="8">
    <location>
        <begin position="76"/>
        <end position="205"/>
    </location>
</feature>
<evidence type="ECO:0000256" key="4">
    <source>
        <dbReference type="ARBA" id="ARBA00022801"/>
    </source>
</evidence>
<keyword evidence="6 7" id="KW-0472">Membrane</keyword>
<dbReference type="Gene3D" id="1.20.1540.10">
    <property type="entry name" value="Rhomboid-like"/>
    <property type="match status" value="1"/>
</dbReference>
<evidence type="ECO:0000256" key="7">
    <source>
        <dbReference type="SAM" id="Phobius"/>
    </source>
</evidence>
<protein>
    <submittedName>
        <fullName evidence="9">Unannotated protein</fullName>
    </submittedName>
</protein>
<evidence type="ECO:0000256" key="6">
    <source>
        <dbReference type="ARBA" id="ARBA00023136"/>
    </source>
</evidence>
<keyword evidence="4" id="KW-0378">Hydrolase</keyword>
<keyword evidence="5 7" id="KW-1133">Transmembrane helix</keyword>
<evidence type="ECO:0000313" key="9">
    <source>
        <dbReference type="EMBL" id="CAB4332223.1"/>
    </source>
</evidence>
<evidence type="ECO:0000259" key="8">
    <source>
        <dbReference type="Pfam" id="PF01694"/>
    </source>
</evidence>
<sequence>MITASVGFQCPECVSRAPANVIKVSSRNSLGSDLPPVTRVIIIVCVGLFIAGNLLGIAAFSSNNLAMQPPYIAAYGQWYRLLTSAFLHGGFLHIGFNMYALYYLGPELERLLGSRRFLALYLFGALGGSVTSYMFSSVNTSSVGASGAIFALMTATIVVGRQVQADTSQILTLFVVNVLIGFASPSIDWRAHLGGAALGAIVASAMMSTAKFGRFASKKISPKELISLLAVAAVLVAATLYRDTQVLQILGAN</sequence>
<dbReference type="AlphaFoldDB" id="A0A6J5YX19"/>
<dbReference type="PANTHER" id="PTHR43731:SF14">
    <property type="entry name" value="PRESENILIN-ASSOCIATED RHOMBOID-LIKE PROTEIN, MITOCHONDRIAL"/>
    <property type="match status" value="1"/>
</dbReference>
<keyword evidence="3 7" id="KW-0812">Transmembrane</keyword>
<dbReference type="PANTHER" id="PTHR43731">
    <property type="entry name" value="RHOMBOID PROTEASE"/>
    <property type="match status" value="1"/>
</dbReference>
<feature type="transmembrane region" description="Helical" evidence="7">
    <location>
        <begin position="81"/>
        <end position="105"/>
    </location>
</feature>
<dbReference type="GO" id="GO:0004252">
    <property type="term" value="F:serine-type endopeptidase activity"/>
    <property type="evidence" value="ECO:0007669"/>
    <property type="project" value="InterPro"/>
</dbReference>